<organism evidence="3 4">
    <name type="scientific">Byssothecium circinans</name>
    <dbReference type="NCBI Taxonomy" id="147558"/>
    <lineage>
        <taxon>Eukaryota</taxon>
        <taxon>Fungi</taxon>
        <taxon>Dikarya</taxon>
        <taxon>Ascomycota</taxon>
        <taxon>Pezizomycotina</taxon>
        <taxon>Dothideomycetes</taxon>
        <taxon>Pleosporomycetidae</taxon>
        <taxon>Pleosporales</taxon>
        <taxon>Massarineae</taxon>
        <taxon>Massarinaceae</taxon>
        <taxon>Byssothecium</taxon>
    </lineage>
</organism>
<name>A0A6A5UD59_9PLEO</name>
<proteinExistence type="predicted"/>
<evidence type="ECO:0000313" key="3">
    <source>
        <dbReference type="EMBL" id="KAF1962688.1"/>
    </source>
</evidence>
<evidence type="ECO:0000313" key="4">
    <source>
        <dbReference type="Proteomes" id="UP000800035"/>
    </source>
</evidence>
<keyword evidence="2" id="KW-0812">Transmembrane</keyword>
<evidence type="ECO:0000256" key="1">
    <source>
        <dbReference type="SAM" id="MobiDB-lite"/>
    </source>
</evidence>
<keyword evidence="2" id="KW-1133">Transmembrane helix</keyword>
<keyword evidence="2" id="KW-0472">Membrane</keyword>
<dbReference type="AlphaFoldDB" id="A0A6A5UD59"/>
<accession>A0A6A5UD59</accession>
<gene>
    <name evidence="3" type="ORF">CC80DRAFT_541846</name>
</gene>
<reference evidence="3" key="1">
    <citation type="journal article" date="2020" name="Stud. Mycol.">
        <title>101 Dothideomycetes genomes: a test case for predicting lifestyles and emergence of pathogens.</title>
        <authorList>
            <person name="Haridas S."/>
            <person name="Albert R."/>
            <person name="Binder M."/>
            <person name="Bloem J."/>
            <person name="Labutti K."/>
            <person name="Salamov A."/>
            <person name="Andreopoulos B."/>
            <person name="Baker S."/>
            <person name="Barry K."/>
            <person name="Bills G."/>
            <person name="Bluhm B."/>
            <person name="Cannon C."/>
            <person name="Castanera R."/>
            <person name="Culley D."/>
            <person name="Daum C."/>
            <person name="Ezra D."/>
            <person name="Gonzalez J."/>
            <person name="Henrissat B."/>
            <person name="Kuo A."/>
            <person name="Liang C."/>
            <person name="Lipzen A."/>
            <person name="Lutzoni F."/>
            <person name="Magnuson J."/>
            <person name="Mondo S."/>
            <person name="Nolan M."/>
            <person name="Ohm R."/>
            <person name="Pangilinan J."/>
            <person name="Park H.-J."/>
            <person name="Ramirez L."/>
            <person name="Alfaro M."/>
            <person name="Sun H."/>
            <person name="Tritt A."/>
            <person name="Yoshinaga Y."/>
            <person name="Zwiers L.-H."/>
            <person name="Turgeon B."/>
            <person name="Goodwin S."/>
            <person name="Spatafora J."/>
            <person name="Crous P."/>
            <person name="Grigoriev I."/>
        </authorList>
    </citation>
    <scope>NUCLEOTIDE SEQUENCE</scope>
    <source>
        <strain evidence="3">CBS 675.92</strain>
    </source>
</reference>
<sequence>MLPQQHLMSGKFKRQPAPFAQRPLSQPKTIPPAAQRAPTPGRNSTVPVCRADPTSAGPANATPRREPASARPADIRPAVVQPILPAPNPGGSPNAAAPALRNRIRRCSALCCSPCCYYWALACIVALLAMFFVRPSPAAGGSVVDEARLQNRRDIYRNMTAVRLVLRELEANMSAPMRVTYLFMDSAPEQESGVAYYVRSDLLDYAHLRKESHMCDYHSKLVEALDHTQRLMRSLVGDLRNASANQTCQQSISQSGGLETD</sequence>
<dbReference type="EMBL" id="ML976978">
    <property type="protein sequence ID" value="KAF1962688.1"/>
    <property type="molecule type" value="Genomic_DNA"/>
</dbReference>
<feature type="region of interest" description="Disordered" evidence="1">
    <location>
        <begin position="1"/>
        <end position="71"/>
    </location>
</feature>
<evidence type="ECO:0000256" key="2">
    <source>
        <dbReference type="SAM" id="Phobius"/>
    </source>
</evidence>
<keyword evidence="4" id="KW-1185">Reference proteome</keyword>
<feature type="transmembrane region" description="Helical" evidence="2">
    <location>
        <begin position="117"/>
        <end position="133"/>
    </location>
</feature>
<protein>
    <submittedName>
        <fullName evidence="3">Uncharacterized protein</fullName>
    </submittedName>
</protein>
<dbReference type="Proteomes" id="UP000800035">
    <property type="component" value="Unassembled WGS sequence"/>
</dbReference>